<evidence type="ECO:0000313" key="2">
    <source>
        <dbReference type="Proteomes" id="UP001197093"/>
    </source>
</evidence>
<comment type="caution">
    <text evidence="1">The sequence shown here is derived from an EMBL/GenBank/DDBJ whole genome shotgun (WGS) entry which is preliminary data.</text>
</comment>
<name>A0AAD4EY96_9PEZI</name>
<evidence type="ECO:0000313" key="1">
    <source>
        <dbReference type="EMBL" id="KAG7289464.1"/>
    </source>
</evidence>
<organism evidence="1 2">
    <name type="scientific">Staphylotrichum longicolle</name>
    <dbReference type="NCBI Taxonomy" id="669026"/>
    <lineage>
        <taxon>Eukaryota</taxon>
        <taxon>Fungi</taxon>
        <taxon>Dikarya</taxon>
        <taxon>Ascomycota</taxon>
        <taxon>Pezizomycotina</taxon>
        <taxon>Sordariomycetes</taxon>
        <taxon>Sordariomycetidae</taxon>
        <taxon>Sordariales</taxon>
        <taxon>Chaetomiaceae</taxon>
        <taxon>Staphylotrichum</taxon>
    </lineage>
</organism>
<proteinExistence type="predicted"/>
<keyword evidence="2" id="KW-1185">Reference proteome</keyword>
<accession>A0AAD4EY96</accession>
<dbReference type="Proteomes" id="UP001197093">
    <property type="component" value="Unassembled WGS sequence"/>
</dbReference>
<gene>
    <name evidence="1" type="ORF">NEMBOFW57_005835</name>
</gene>
<reference evidence="1" key="1">
    <citation type="submission" date="2023-02" db="EMBL/GenBank/DDBJ databases">
        <authorList>
            <person name="Palmer J.M."/>
        </authorList>
    </citation>
    <scope>NUCLEOTIDE SEQUENCE</scope>
    <source>
        <strain evidence="1">FW57</strain>
    </source>
</reference>
<dbReference type="EMBL" id="JAHCVI010000002">
    <property type="protein sequence ID" value="KAG7289464.1"/>
    <property type="molecule type" value="Genomic_DNA"/>
</dbReference>
<sequence length="292" mass="30574">MANPLVQYNPTSAGPACRTMTPCLMQVVGRANDDPAAQLSACQSLFGLAQVPTVTLAADPVFSTAIQTSTYTDIIVSTSTVAVNLPTAVTSYLDAVTSIIYSIEPATVTSTSDAVVTVAVTTVIVNPAITTLTTTLSTQTEITTTVTATPSAVAPSTFFAKLSSGSDVNRPLIAFGTPPAYQWQKTSSGTGRMMSLVEGRLSIQNQPNYKMFIRMNTSSYGQVYFVTPEYASVATFTWVPVACSVDGSTLALSCSTTSGLTRFLQCTSTIYMANAAMTPAGCVEVSISAYTL</sequence>
<protein>
    <submittedName>
        <fullName evidence="1">Uncharacterized protein</fullName>
    </submittedName>
</protein>
<dbReference type="AlphaFoldDB" id="A0AAD4EY96"/>